<dbReference type="Proteomes" id="UP001501556">
    <property type="component" value="Unassembled WGS sequence"/>
</dbReference>
<organism evidence="2 3">
    <name type="scientific">Hymenobacter antarcticus</name>
    <dbReference type="NCBI Taxonomy" id="486270"/>
    <lineage>
        <taxon>Bacteria</taxon>
        <taxon>Pseudomonadati</taxon>
        <taxon>Bacteroidota</taxon>
        <taxon>Cytophagia</taxon>
        <taxon>Cytophagales</taxon>
        <taxon>Hymenobacteraceae</taxon>
        <taxon>Hymenobacter</taxon>
    </lineage>
</organism>
<keyword evidence="3" id="KW-1185">Reference proteome</keyword>
<dbReference type="Pfam" id="PF24693">
    <property type="entry name" value="DUF7660"/>
    <property type="match status" value="1"/>
</dbReference>
<proteinExistence type="predicted"/>
<dbReference type="InterPro" id="IPR056077">
    <property type="entry name" value="DUF7660"/>
</dbReference>
<gene>
    <name evidence="2" type="ORF">GCM10022407_15190</name>
</gene>
<evidence type="ECO:0000259" key="1">
    <source>
        <dbReference type="Pfam" id="PF24693"/>
    </source>
</evidence>
<dbReference type="RefSeq" id="WP_345122716.1">
    <property type="nucleotide sequence ID" value="NZ_BAABDI010000008.1"/>
</dbReference>
<evidence type="ECO:0000313" key="3">
    <source>
        <dbReference type="Proteomes" id="UP001501556"/>
    </source>
</evidence>
<reference evidence="3" key="1">
    <citation type="journal article" date="2019" name="Int. J. Syst. Evol. Microbiol.">
        <title>The Global Catalogue of Microorganisms (GCM) 10K type strain sequencing project: providing services to taxonomists for standard genome sequencing and annotation.</title>
        <authorList>
            <consortium name="The Broad Institute Genomics Platform"/>
            <consortium name="The Broad Institute Genome Sequencing Center for Infectious Disease"/>
            <person name="Wu L."/>
            <person name="Ma J."/>
        </authorList>
    </citation>
    <scope>NUCLEOTIDE SEQUENCE [LARGE SCALE GENOMIC DNA]</scope>
    <source>
        <strain evidence="3">JCM 17217</strain>
    </source>
</reference>
<protein>
    <recommendedName>
        <fullName evidence="1">DUF7660 domain-containing protein</fullName>
    </recommendedName>
</protein>
<feature type="domain" description="DUF7660" evidence="1">
    <location>
        <begin position="17"/>
        <end position="90"/>
    </location>
</feature>
<sequence>MDSKPEPDALETSAISSRQDFVVFLQQLRSDYLKNGKDFENQNLGDFLEALSAYAADIPGYYNNMSMAVNADTASWRVFADMLRGATIYE</sequence>
<dbReference type="EMBL" id="BAABDI010000008">
    <property type="protein sequence ID" value="GAA3970300.1"/>
    <property type="molecule type" value="Genomic_DNA"/>
</dbReference>
<accession>A0ABP7PRV8</accession>
<evidence type="ECO:0000313" key="2">
    <source>
        <dbReference type="EMBL" id="GAA3970300.1"/>
    </source>
</evidence>
<name>A0ABP7PRV8_9BACT</name>
<comment type="caution">
    <text evidence="2">The sequence shown here is derived from an EMBL/GenBank/DDBJ whole genome shotgun (WGS) entry which is preliminary data.</text>
</comment>